<protein>
    <recommendedName>
        <fullName evidence="7">TF-B3 domain-containing protein</fullName>
    </recommendedName>
</protein>
<evidence type="ECO:0000313" key="8">
    <source>
        <dbReference type="EMBL" id="KAK1681888.1"/>
    </source>
</evidence>
<evidence type="ECO:0000256" key="3">
    <source>
        <dbReference type="ARBA" id="ARBA00023125"/>
    </source>
</evidence>
<dbReference type="Gene3D" id="2.40.330.10">
    <property type="entry name" value="DNA-binding pseudobarrel domain"/>
    <property type="match status" value="1"/>
</dbReference>
<comment type="subcellular location">
    <subcellularLocation>
        <location evidence="1">Nucleus</location>
    </subcellularLocation>
</comment>
<evidence type="ECO:0000313" key="9">
    <source>
        <dbReference type="Proteomes" id="UP001231189"/>
    </source>
</evidence>
<dbReference type="GO" id="GO:0005634">
    <property type="term" value="C:nucleus"/>
    <property type="evidence" value="ECO:0007669"/>
    <property type="project" value="UniProtKB-SubCell"/>
</dbReference>
<dbReference type="PANTHER" id="PTHR31920:SF111">
    <property type="entry name" value="B3 DOMAIN-CONTAINING PROTEIN OS03G0621600-RELATED"/>
    <property type="match status" value="1"/>
</dbReference>
<dbReference type="SMART" id="SM01019">
    <property type="entry name" value="B3"/>
    <property type="match status" value="1"/>
</dbReference>
<keyword evidence="2" id="KW-0805">Transcription regulation</keyword>
<gene>
    <name evidence="8" type="ORF">QYE76_042736</name>
</gene>
<dbReference type="Proteomes" id="UP001231189">
    <property type="component" value="Unassembled WGS sequence"/>
</dbReference>
<dbReference type="PANTHER" id="PTHR31920">
    <property type="entry name" value="B3 DOMAIN-CONTAINING"/>
    <property type="match status" value="1"/>
</dbReference>
<feature type="compositionally biased region" description="Polar residues" evidence="6">
    <location>
        <begin position="110"/>
        <end position="126"/>
    </location>
</feature>
<name>A0AAD8WXL4_LOLMU</name>
<dbReference type="InterPro" id="IPR003340">
    <property type="entry name" value="B3_DNA-bd"/>
</dbReference>
<dbReference type="PROSITE" id="PS50863">
    <property type="entry name" value="B3"/>
    <property type="match status" value="1"/>
</dbReference>
<dbReference type="Pfam" id="PF02362">
    <property type="entry name" value="B3"/>
    <property type="match status" value="1"/>
</dbReference>
<dbReference type="EMBL" id="JAUUTY010000002">
    <property type="protein sequence ID" value="KAK1681888.1"/>
    <property type="molecule type" value="Genomic_DNA"/>
</dbReference>
<sequence length="303" mass="33551">MAKSATDKTVHRRNPTVQTTSPPYRWRPSNGVELGIVGPACSRFDRHVNGDSSALERPPPTSANEVIGDATRAQRPPPTSANEVIGDASRAKRPPPTTRLPAALYRGARSATSSPARTNPSRRTTCTVAQHSYPQAREGIHGWFWWPARRARPSRPRARSRSPWRGQAGAASPSRSPSPAPSSSSEEATSFEFILRIDDDPLGIKRLPDKFAEFVDGVEPAELQLREACCNFCRWRVEVLFDGQGKMYLHTGWDKFARYLDLEPGCLLTFLYEGNGDMVVKVFDGTSCRRHYHISESSSSADS</sequence>
<evidence type="ECO:0000256" key="1">
    <source>
        <dbReference type="ARBA" id="ARBA00004123"/>
    </source>
</evidence>
<feature type="compositionally biased region" description="Low complexity" evidence="6">
    <location>
        <begin position="163"/>
        <end position="187"/>
    </location>
</feature>
<proteinExistence type="predicted"/>
<comment type="caution">
    <text evidence="8">The sequence shown here is derived from an EMBL/GenBank/DDBJ whole genome shotgun (WGS) entry which is preliminary data.</text>
</comment>
<keyword evidence="5" id="KW-0539">Nucleus</keyword>
<keyword evidence="9" id="KW-1185">Reference proteome</keyword>
<accession>A0AAD8WXL4</accession>
<evidence type="ECO:0000256" key="5">
    <source>
        <dbReference type="ARBA" id="ARBA00023242"/>
    </source>
</evidence>
<dbReference type="InterPro" id="IPR050655">
    <property type="entry name" value="Plant_B3_domain"/>
</dbReference>
<feature type="region of interest" description="Disordered" evidence="6">
    <location>
        <begin position="1"/>
        <end position="126"/>
    </location>
</feature>
<keyword evidence="4" id="KW-0804">Transcription</keyword>
<dbReference type="GO" id="GO:0003677">
    <property type="term" value="F:DNA binding"/>
    <property type="evidence" value="ECO:0007669"/>
    <property type="project" value="UniProtKB-KW"/>
</dbReference>
<evidence type="ECO:0000256" key="4">
    <source>
        <dbReference type="ARBA" id="ARBA00023163"/>
    </source>
</evidence>
<keyword evidence="3" id="KW-0238">DNA-binding</keyword>
<evidence type="ECO:0000256" key="6">
    <source>
        <dbReference type="SAM" id="MobiDB-lite"/>
    </source>
</evidence>
<organism evidence="8 9">
    <name type="scientific">Lolium multiflorum</name>
    <name type="common">Italian ryegrass</name>
    <name type="synonym">Lolium perenne subsp. multiflorum</name>
    <dbReference type="NCBI Taxonomy" id="4521"/>
    <lineage>
        <taxon>Eukaryota</taxon>
        <taxon>Viridiplantae</taxon>
        <taxon>Streptophyta</taxon>
        <taxon>Embryophyta</taxon>
        <taxon>Tracheophyta</taxon>
        <taxon>Spermatophyta</taxon>
        <taxon>Magnoliopsida</taxon>
        <taxon>Liliopsida</taxon>
        <taxon>Poales</taxon>
        <taxon>Poaceae</taxon>
        <taxon>BOP clade</taxon>
        <taxon>Pooideae</taxon>
        <taxon>Poodae</taxon>
        <taxon>Poeae</taxon>
        <taxon>Poeae Chloroplast Group 2 (Poeae type)</taxon>
        <taxon>Loliodinae</taxon>
        <taxon>Loliinae</taxon>
        <taxon>Lolium</taxon>
    </lineage>
</organism>
<dbReference type="AlphaFoldDB" id="A0AAD8WXL4"/>
<dbReference type="CDD" id="cd10017">
    <property type="entry name" value="B3_DNA"/>
    <property type="match status" value="1"/>
</dbReference>
<dbReference type="InterPro" id="IPR015300">
    <property type="entry name" value="DNA-bd_pseudobarrel_sf"/>
</dbReference>
<dbReference type="SUPFAM" id="SSF101936">
    <property type="entry name" value="DNA-binding pseudobarrel domain"/>
    <property type="match status" value="1"/>
</dbReference>
<feature type="domain" description="TF-B3" evidence="7">
    <location>
        <begin position="190"/>
        <end position="286"/>
    </location>
</feature>
<evidence type="ECO:0000256" key="2">
    <source>
        <dbReference type="ARBA" id="ARBA00023015"/>
    </source>
</evidence>
<feature type="region of interest" description="Disordered" evidence="6">
    <location>
        <begin position="154"/>
        <end position="187"/>
    </location>
</feature>
<reference evidence="8" key="1">
    <citation type="submission" date="2023-07" db="EMBL/GenBank/DDBJ databases">
        <title>A chromosome-level genome assembly of Lolium multiflorum.</title>
        <authorList>
            <person name="Chen Y."/>
            <person name="Copetti D."/>
            <person name="Kolliker R."/>
            <person name="Studer B."/>
        </authorList>
    </citation>
    <scope>NUCLEOTIDE SEQUENCE</scope>
    <source>
        <strain evidence="8">02402/16</strain>
        <tissue evidence="8">Leaf</tissue>
    </source>
</reference>
<evidence type="ECO:0000259" key="7">
    <source>
        <dbReference type="PROSITE" id="PS50863"/>
    </source>
</evidence>